<protein>
    <submittedName>
        <fullName evidence="3">Uncharacterized protein</fullName>
    </submittedName>
</protein>
<accession>A0A914V2E6</accession>
<evidence type="ECO:0000313" key="3">
    <source>
        <dbReference type="WBParaSite" id="PSAMB.scaffold14699size1807.g36188.t1"/>
    </source>
</evidence>
<evidence type="ECO:0000313" key="2">
    <source>
        <dbReference type="Proteomes" id="UP000887566"/>
    </source>
</evidence>
<organism evidence="2 3">
    <name type="scientific">Plectus sambesii</name>
    <dbReference type="NCBI Taxonomy" id="2011161"/>
    <lineage>
        <taxon>Eukaryota</taxon>
        <taxon>Metazoa</taxon>
        <taxon>Ecdysozoa</taxon>
        <taxon>Nematoda</taxon>
        <taxon>Chromadorea</taxon>
        <taxon>Plectida</taxon>
        <taxon>Plectina</taxon>
        <taxon>Plectoidea</taxon>
        <taxon>Plectidae</taxon>
        <taxon>Plectus</taxon>
    </lineage>
</organism>
<proteinExistence type="predicted"/>
<evidence type="ECO:0000256" key="1">
    <source>
        <dbReference type="SAM" id="MobiDB-lite"/>
    </source>
</evidence>
<dbReference type="WBParaSite" id="PSAMB.scaffold14699size1807.g36188.t1">
    <property type="protein sequence ID" value="PSAMB.scaffold14699size1807.g36188.t1"/>
    <property type="gene ID" value="PSAMB.scaffold14699size1807.g36188"/>
</dbReference>
<name>A0A914V2E6_9BILA</name>
<feature type="region of interest" description="Disordered" evidence="1">
    <location>
        <begin position="1"/>
        <end position="51"/>
    </location>
</feature>
<dbReference type="Proteomes" id="UP000887566">
    <property type="component" value="Unplaced"/>
</dbReference>
<keyword evidence="2" id="KW-1185">Reference proteome</keyword>
<dbReference type="AlphaFoldDB" id="A0A914V2E6"/>
<feature type="compositionally biased region" description="Basic residues" evidence="1">
    <location>
        <begin position="22"/>
        <end position="31"/>
    </location>
</feature>
<feature type="compositionally biased region" description="Basic residues" evidence="1">
    <location>
        <begin position="1"/>
        <end position="11"/>
    </location>
</feature>
<sequence length="102" mass="12193">KRLRRRARPARKANSDYEYTRRYGRALHSRRAASNEPMDPNNRSFCSRDKPDRLPQATFPAFHRPIDEQKAPWSISPYSIHRPICSFHSSFLNEPRRMICHR</sequence>
<reference evidence="3" key="1">
    <citation type="submission" date="2022-11" db="UniProtKB">
        <authorList>
            <consortium name="WormBaseParasite"/>
        </authorList>
    </citation>
    <scope>IDENTIFICATION</scope>
</reference>